<feature type="transmembrane region" description="Helical" evidence="1">
    <location>
        <begin position="316"/>
        <end position="338"/>
    </location>
</feature>
<proteinExistence type="predicted"/>
<feature type="transmembrane region" description="Helical" evidence="1">
    <location>
        <begin position="131"/>
        <end position="149"/>
    </location>
</feature>
<evidence type="ECO:0000313" key="2">
    <source>
        <dbReference type="EMBL" id="PIV47176.1"/>
    </source>
</evidence>
<feature type="transmembrane region" description="Helical" evidence="1">
    <location>
        <begin position="161"/>
        <end position="190"/>
    </location>
</feature>
<name>A0A2M7DE84_9BACT</name>
<evidence type="ECO:0000256" key="1">
    <source>
        <dbReference type="SAM" id="Phobius"/>
    </source>
</evidence>
<protein>
    <recommendedName>
        <fullName evidence="4">Glycosyltransferase RgtA/B/C/D-like domain-containing protein</fullName>
    </recommendedName>
</protein>
<feature type="transmembrane region" description="Helical" evidence="1">
    <location>
        <begin position="79"/>
        <end position="96"/>
    </location>
</feature>
<organism evidence="2 3">
    <name type="scientific">bacterium (Candidatus Gribaldobacteria) CG02_land_8_20_14_3_00_41_15</name>
    <dbReference type="NCBI Taxonomy" id="2014270"/>
    <lineage>
        <taxon>Bacteria</taxon>
        <taxon>Candidatus Gribaldobacteria</taxon>
    </lineage>
</organism>
<dbReference type="Proteomes" id="UP000229030">
    <property type="component" value="Unassembled WGS sequence"/>
</dbReference>
<evidence type="ECO:0000313" key="3">
    <source>
        <dbReference type="Proteomes" id="UP000229030"/>
    </source>
</evidence>
<feature type="transmembrane region" description="Helical" evidence="1">
    <location>
        <begin position="52"/>
        <end position="72"/>
    </location>
</feature>
<gene>
    <name evidence="2" type="ORF">COS21_01395</name>
</gene>
<feature type="transmembrane region" description="Helical" evidence="1">
    <location>
        <begin position="390"/>
        <end position="410"/>
    </location>
</feature>
<dbReference type="EMBL" id="PETV01000042">
    <property type="protein sequence ID" value="PIV47176.1"/>
    <property type="molecule type" value="Genomic_DNA"/>
</dbReference>
<keyword evidence="1" id="KW-0812">Transmembrane</keyword>
<dbReference type="AlphaFoldDB" id="A0A2M7DE84"/>
<feature type="transmembrane region" description="Helical" evidence="1">
    <location>
        <begin position="102"/>
        <end position="119"/>
    </location>
</feature>
<keyword evidence="1" id="KW-0472">Membrane</keyword>
<feature type="transmembrane region" description="Helical" evidence="1">
    <location>
        <begin position="285"/>
        <end position="304"/>
    </location>
</feature>
<accession>A0A2M7DE84</accession>
<feature type="transmembrane region" description="Helical" evidence="1">
    <location>
        <begin position="202"/>
        <end position="222"/>
    </location>
</feature>
<feature type="transmembrane region" description="Helical" evidence="1">
    <location>
        <begin position="12"/>
        <end position="32"/>
    </location>
</feature>
<sequence length="560" mass="64543">MKLSLKLNFRKLSPLFWAYTLIVLSIILPWFLKRGYLFLTDFVWGPNMILPVWTSSWFYFWAIIKGLSFLIPVDLLEKLFLMAVLTIVLFGGYKLAQNFTKNKALLFLGSAFALFNPFIYDRLMYGQVGVILGYGFFLAFFGYLLSFYLTKLRKQFFFSSVFAGLAILFSPHFLFFVGLSYFVFGLLIFIKDWGNKTELWKIAKYLALSIIIIGAINFNWLLGIVAGNSQMENSIKETITKQDLQAFRTAGGADLGVIENVFLMSGFWGAEQFRYEPLQNIKGNWGRSFYFLLPFIILGLIYNFKEKKKRGLTIGLISLYLAAFILALGIALPITSKITLWLFNNVPFYKGLREPQKWVAVMVAVYEVLLVCGLNQLLKRNIVIKNKGWLTILLTFVILLQAPLMVWGGAGQVRPTNYPADWYEANEFIKLESMAENGKCQNKILFLPWHMYMSFNWLGHIVANPAPSFFKCPVIYGKNMEFGGIFGHSADPNEREVEKWALNVGRTNLLEENKLNIGYIILAKETDWQNYLWLNNHPNVEFVKETENLIVYKTKKYDGE</sequence>
<reference evidence="3" key="1">
    <citation type="submission" date="2017-09" db="EMBL/GenBank/DDBJ databases">
        <title>Depth-based differentiation of microbial function through sediment-hosted aquifers and enrichment of novel symbionts in the deep terrestrial subsurface.</title>
        <authorList>
            <person name="Probst A.J."/>
            <person name="Ladd B."/>
            <person name="Jarett J.K."/>
            <person name="Geller-Mcgrath D.E."/>
            <person name="Sieber C.M.K."/>
            <person name="Emerson J.B."/>
            <person name="Anantharaman K."/>
            <person name="Thomas B.C."/>
            <person name="Malmstrom R."/>
            <person name="Stieglmeier M."/>
            <person name="Klingl A."/>
            <person name="Woyke T."/>
            <person name="Ryan C.M."/>
            <person name="Banfield J.F."/>
        </authorList>
    </citation>
    <scope>NUCLEOTIDE SEQUENCE [LARGE SCALE GENOMIC DNA]</scope>
</reference>
<keyword evidence="1" id="KW-1133">Transmembrane helix</keyword>
<evidence type="ECO:0008006" key="4">
    <source>
        <dbReference type="Google" id="ProtNLM"/>
    </source>
</evidence>
<comment type="caution">
    <text evidence="2">The sequence shown here is derived from an EMBL/GenBank/DDBJ whole genome shotgun (WGS) entry which is preliminary data.</text>
</comment>
<feature type="transmembrane region" description="Helical" evidence="1">
    <location>
        <begin position="358"/>
        <end position="378"/>
    </location>
</feature>